<dbReference type="EMBL" id="MJMH01000166">
    <property type="protein sequence ID" value="OLQ92539.1"/>
    <property type="molecule type" value="Genomic_DNA"/>
</dbReference>
<dbReference type="Proteomes" id="UP000186039">
    <property type="component" value="Unassembled WGS sequence"/>
</dbReference>
<evidence type="ECO:0000313" key="1">
    <source>
        <dbReference type="EMBL" id="OLQ92539.1"/>
    </source>
</evidence>
<proteinExistence type="predicted"/>
<accession>A0ABX3FHT9</accession>
<organism evidence="1 2">
    <name type="scientific">Vibrio panuliri</name>
    <dbReference type="NCBI Taxonomy" id="1381081"/>
    <lineage>
        <taxon>Bacteria</taxon>
        <taxon>Pseudomonadati</taxon>
        <taxon>Pseudomonadota</taxon>
        <taxon>Gammaproteobacteria</taxon>
        <taxon>Vibrionales</taxon>
        <taxon>Vibrionaceae</taxon>
        <taxon>Vibrio</taxon>
    </lineage>
</organism>
<evidence type="ECO:0000313" key="2">
    <source>
        <dbReference type="Proteomes" id="UP000186039"/>
    </source>
</evidence>
<comment type="caution">
    <text evidence="1">The sequence shown here is derived from an EMBL/GenBank/DDBJ whole genome shotgun (WGS) entry which is preliminary data.</text>
</comment>
<keyword evidence="2" id="KW-1185">Reference proteome</keyword>
<name>A0ABX3FHT9_9VIBR</name>
<protein>
    <submittedName>
        <fullName evidence="1">Uncharacterized protein</fullName>
    </submittedName>
</protein>
<reference evidence="1 2" key="1">
    <citation type="submission" date="2016-09" db="EMBL/GenBank/DDBJ databases">
        <title>Genomic Taxonomy of the Vibrionaceae.</title>
        <authorList>
            <person name="Gonzalez-Castillo A."/>
            <person name="Gomez-Gil B."/>
            <person name="Enciso-Ibarra K."/>
        </authorList>
    </citation>
    <scope>NUCLEOTIDE SEQUENCE [LARGE SCALE GENOMIC DNA]</scope>
    <source>
        <strain evidence="1 2">CAIM 1902</strain>
    </source>
</reference>
<gene>
    <name evidence="1" type="ORF">BIY20_08670</name>
</gene>
<sequence>MFETKFTKVFPRRYLLQKSENAQKLAFGAFLTQTAIFGESKVGKRICSKSVLLIKLPANRETVRH</sequence>